<name>A0ABU2WL51_9GAMM</name>
<organism evidence="1 2">
    <name type="scientific">Banduia mediterranea</name>
    <dbReference type="NCBI Taxonomy" id="3075609"/>
    <lineage>
        <taxon>Bacteria</taxon>
        <taxon>Pseudomonadati</taxon>
        <taxon>Pseudomonadota</taxon>
        <taxon>Gammaproteobacteria</taxon>
        <taxon>Nevskiales</taxon>
        <taxon>Algiphilaceae</taxon>
        <taxon>Banduia</taxon>
    </lineage>
</organism>
<proteinExistence type="predicted"/>
<reference evidence="1 2" key="1">
    <citation type="submission" date="2023-09" db="EMBL/GenBank/DDBJ databases">
        <authorList>
            <person name="Rey-Velasco X."/>
        </authorList>
    </citation>
    <scope>NUCLEOTIDE SEQUENCE [LARGE SCALE GENOMIC DNA]</scope>
    <source>
        <strain evidence="1 2">W345</strain>
    </source>
</reference>
<accession>A0ABU2WL51</accession>
<protein>
    <submittedName>
        <fullName evidence="1">Uncharacterized protein</fullName>
    </submittedName>
</protein>
<dbReference type="RefSeq" id="WP_311366006.1">
    <property type="nucleotide sequence ID" value="NZ_JAVRIC010000023.1"/>
</dbReference>
<sequence length="42" mass="4643">MFLPGDEDIVAPQQLQVRQSCAIAPIGTFLHDPPSSEERLVH</sequence>
<dbReference type="Proteomes" id="UP001254608">
    <property type="component" value="Unassembled WGS sequence"/>
</dbReference>
<evidence type="ECO:0000313" key="2">
    <source>
        <dbReference type="Proteomes" id="UP001254608"/>
    </source>
</evidence>
<gene>
    <name evidence="1" type="ORF">RM530_14695</name>
</gene>
<comment type="caution">
    <text evidence="1">The sequence shown here is derived from an EMBL/GenBank/DDBJ whole genome shotgun (WGS) entry which is preliminary data.</text>
</comment>
<keyword evidence="2" id="KW-1185">Reference proteome</keyword>
<dbReference type="EMBL" id="JAVRIC010000023">
    <property type="protein sequence ID" value="MDT0498596.1"/>
    <property type="molecule type" value="Genomic_DNA"/>
</dbReference>
<evidence type="ECO:0000313" key="1">
    <source>
        <dbReference type="EMBL" id="MDT0498596.1"/>
    </source>
</evidence>